<dbReference type="SUPFAM" id="SSF57667">
    <property type="entry name" value="beta-beta-alpha zinc fingers"/>
    <property type="match status" value="2"/>
</dbReference>
<dbReference type="Pfam" id="PF00096">
    <property type="entry name" value="zf-C2H2"/>
    <property type="match status" value="3"/>
</dbReference>
<evidence type="ECO:0000256" key="5">
    <source>
        <dbReference type="ARBA" id="ARBA00022771"/>
    </source>
</evidence>
<dbReference type="GO" id="GO:0008270">
    <property type="term" value="F:zinc ion binding"/>
    <property type="evidence" value="ECO:0007669"/>
    <property type="project" value="UniProtKB-KW"/>
</dbReference>
<organism evidence="12">
    <name type="scientific">Wuchereria bancrofti</name>
    <dbReference type="NCBI Taxonomy" id="6293"/>
    <lineage>
        <taxon>Eukaryota</taxon>
        <taxon>Metazoa</taxon>
        <taxon>Ecdysozoa</taxon>
        <taxon>Nematoda</taxon>
        <taxon>Chromadorea</taxon>
        <taxon>Rhabditida</taxon>
        <taxon>Spirurina</taxon>
        <taxon>Spiruromorpha</taxon>
        <taxon>Filarioidea</taxon>
        <taxon>Onchocercidae</taxon>
        <taxon>Wuchereria</taxon>
    </lineage>
</organism>
<dbReference type="PROSITE" id="PS00028">
    <property type="entry name" value="ZINC_FINGER_C2H2_1"/>
    <property type="match status" value="3"/>
</dbReference>
<keyword evidence="4" id="KW-0677">Repeat</keyword>
<evidence type="ECO:0000256" key="6">
    <source>
        <dbReference type="ARBA" id="ARBA00022833"/>
    </source>
</evidence>
<dbReference type="GO" id="GO:0000981">
    <property type="term" value="F:DNA-binding transcription factor activity, RNA polymerase II-specific"/>
    <property type="evidence" value="ECO:0007669"/>
    <property type="project" value="TreeGrafter"/>
</dbReference>
<dbReference type="PANTHER" id="PTHR14196">
    <property type="entry name" value="ODD-SKIPPED - RELATED"/>
    <property type="match status" value="1"/>
</dbReference>
<keyword evidence="2" id="KW-0217">Developmental protein</keyword>
<keyword evidence="9" id="KW-0539">Nucleus</keyword>
<protein>
    <recommendedName>
        <fullName evidence="11">C2H2-type domain-containing protein</fullName>
    </recommendedName>
</protein>
<evidence type="ECO:0000256" key="7">
    <source>
        <dbReference type="ARBA" id="ARBA00023015"/>
    </source>
</evidence>
<dbReference type="WBParaSite" id="maker-PairedContig_883-snap-gene-0.17-mRNA-1">
    <property type="protein sequence ID" value="maker-PairedContig_883-snap-gene-0.17-mRNA-1"/>
    <property type="gene ID" value="maker-PairedContig_883-snap-gene-0.17"/>
</dbReference>
<keyword evidence="3" id="KW-0479">Metal-binding</keyword>
<reference evidence="12" key="1">
    <citation type="submission" date="2016-11" db="UniProtKB">
        <authorList>
            <consortium name="WormBaseParasite"/>
        </authorList>
    </citation>
    <scope>IDENTIFICATION</scope>
    <source>
        <strain evidence="12">pt0022</strain>
    </source>
</reference>
<dbReference type="InterPro" id="IPR013087">
    <property type="entry name" value="Znf_C2H2_type"/>
</dbReference>
<feature type="domain" description="C2H2-type" evidence="11">
    <location>
        <begin position="231"/>
        <end position="258"/>
    </location>
</feature>
<keyword evidence="6" id="KW-0862">Zinc</keyword>
<accession>A0A1I8F027</accession>
<evidence type="ECO:0000256" key="2">
    <source>
        <dbReference type="ARBA" id="ARBA00022473"/>
    </source>
</evidence>
<dbReference type="STRING" id="6293.A0A1I8F027"/>
<name>A0A1I8F027_WUCBA</name>
<dbReference type="FunFam" id="3.30.160.60:FF:000311">
    <property type="entry name" value="protein odd-skipped-related 2 isoform X1"/>
    <property type="match status" value="1"/>
</dbReference>
<dbReference type="InterPro" id="IPR050717">
    <property type="entry name" value="C2H2-ZF_Transcription_Reg"/>
</dbReference>
<dbReference type="GO" id="GO:0000977">
    <property type="term" value="F:RNA polymerase II transcription regulatory region sequence-specific DNA binding"/>
    <property type="evidence" value="ECO:0007669"/>
    <property type="project" value="TreeGrafter"/>
</dbReference>
<evidence type="ECO:0000256" key="1">
    <source>
        <dbReference type="ARBA" id="ARBA00004123"/>
    </source>
</evidence>
<keyword evidence="8" id="KW-0804">Transcription</keyword>
<dbReference type="GO" id="GO:0005634">
    <property type="term" value="C:nucleus"/>
    <property type="evidence" value="ECO:0007669"/>
    <property type="project" value="UniProtKB-SubCell"/>
</dbReference>
<evidence type="ECO:0000256" key="4">
    <source>
        <dbReference type="ARBA" id="ARBA00022737"/>
    </source>
</evidence>
<dbReference type="PANTHER" id="PTHR14196:SF0">
    <property type="entry name" value="PROTEIN BOWEL"/>
    <property type="match status" value="1"/>
</dbReference>
<feature type="domain" description="C2H2-type" evidence="11">
    <location>
        <begin position="175"/>
        <end position="202"/>
    </location>
</feature>
<evidence type="ECO:0000256" key="9">
    <source>
        <dbReference type="ARBA" id="ARBA00023242"/>
    </source>
</evidence>
<evidence type="ECO:0000259" key="11">
    <source>
        <dbReference type="PROSITE" id="PS50157"/>
    </source>
</evidence>
<dbReference type="PROSITE" id="PS50157">
    <property type="entry name" value="ZINC_FINGER_C2H2_2"/>
    <property type="match status" value="3"/>
</dbReference>
<dbReference type="SMART" id="SM00355">
    <property type="entry name" value="ZnF_C2H2"/>
    <property type="match status" value="3"/>
</dbReference>
<evidence type="ECO:0000313" key="12">
    <source>
        <dbReference type="WBParaSite" id="maker-PairedContig_883-snap-gene-0.17-mRNA-1"/>
    </source>
</evidence>
<evidence type="ECO:0000256" key="8">
    <source>
        <dbReference type="ARBA" id="ARBA00023163"/>
    </source>
</evidence>
<dbReference type="Gene3D" id="3.30.160.60">
    <property type="entry name" value="Classic Zinc Finger"/>
    <property type="match status" value="3"/>
</dbReference>
<dbReference type="InterPro" id="IPR036236">
    <property type="entry name" value="Znf_C2H2_sf"/>
</dbReference>
<dbReference type="FunFam" id="3.30.160.60:FF:000003">
    <property type="entry name" value="Zinc finger protein 3 homolog"/>
    <property type="match status" value="1"/>
</dbReference>
<feature type="domain" description="C2H2-type" evidence="11">
    <location>
        <begin position="203"/>
        <end position="230"/>
    </location>
</feature>
<keyword evidence="7" id="KW-0805">Transcription regulation</keyword>
<keyword evidence="5 10" id="KW-0863">Zinc-finger</keyword>
<evidence type="ECO:0000256" key="10">
    <source>
        <dbReference type="PROSITE-ProRule" id="PRU00042"/>
    </source>
</evidence>
<dbReference type="AlphaFoldDB" id="A0A1I8F027"/>
<comment type="subcellular location">
    <subcellularLocation>
        <location evidence="1">Nucleus</location>
    </subcellularLocation>
</comment>
<evidence type="ECO:0000256" key="3">
    <source>
        <dbReference type="ARBA" id="ARBA00022723"/>
    </source>
</evidence>
<proteinExistence type="predicted"/>
<dbReference type="FunFam" id="3.30.160.60:FF:000958">
    <property type="entry name" value="Odd skipped"/>
    <property type="match status" value="1"/>
</dbReference>
<sequence length="362" mass="42020">MLQNRAITEIRMRPLHVPYPLNGFIALTGTQQSTPPVPSAPTIFPNHYTTEQWNRYYMHLYRQMMLAQISSDAQRQRFIHFNQQMAMKTAIEDSGGNASLVACNDHPKFDFTQLAKSIENESKMAKATKNNDRLAQSCLPNTSTASTTSTNDLNKPWFLLPKRNTGRGARPKKEFICKFCNRHFTKSYNLLIHERTHTDERPYDCDICGKAFRRQDHLRDHRFIHSKDKPFKCDICQKGFCQSRTLQVHRISHNNSLDVEHRRPRRVQNNIMINSLDNVRDERIGIVRKNMALTNGGTKSPILRNIPTCLVSKTLMKLDELFSKETIGKVMTIIGYRARKVMTISDYRVEMVTIIINYRKDT</sequence>